<dbReference type="PANTHER" id="PTHR24320:SF282">
    <property type="entry name" value="WW DOMAIN-CONTAINING OXIDOREDUCTASE"/>
    <property type="match status" value="1"/>
</dbReference>
<dbReference type="EMBL" id="HBIU01032518">
    <property type="protein sequence ID" value="CAE0636242.1"/>
    <property type="molecule type" value="Transcribed_RNA"/>
</dbReference>
<dbReference type="InterPro" id="IPR002347">
    <property type="entry name" value="SDR_fam"/>
</dbReference>
<dbReference type="Gene3D" id="3.40.50.720">
    <property type="entry name" value="NAD(P)-binding Rossmann-like Domain"/>
    <property type="match status" value="1"/>
</dbReference>
<name>A0A7S4D963_HETAK</name>
<protein>
    <recommendedName>
        <fullName evidence="5">Protochlorophyllide reductase</fullName>
    </recommendedName>
</protein>
<dbReference type="InterPro" id="IPR036291">
    <property type="entry name" value="NAD(P)-bd_dom_sf"/>
</dbReference>
<evidence type="ECO:0008006" key="5">
    <source>
        <dbReference type="Google" id="ProtNLM"/>
    </source>
</evidence>
<keyword evidence="2" id="KW-0521">NADP</keyword>
<accession>A0A7S4D963</accession>
<evidence type="ECO:0000256" key="2">
    <source>
        <dbReference type="ARBA" id="ARBA00022857"/>
    </source>
</evidence>
<organism evidence="4">
    <name type="scientific">Heterosigma akashiwo</name>
    <name type="common">Chromophytic alga</name>
    <name type="synonym">Heterosigma carterae</name>
    <dbReference type="NCBI Taxonomy" id="2829"/>
    <lineage>
        <taxon>Eukaryota</taxon>
        <taxon>Sar</taxon>
        <taxon>Stramenopiles</taxon>
        <taxon>Ochrophyta</taxon>
        <taxon>Raphidophyceae</taxon>
        <taxon>Chattonellales</taxon>
        <taxon>Chattonellaceae</taxon>
        <taxon>Heterosigma</taxon>
    </lineage>
</organism>
<comment type="similarity">
    <text evidence="1">Belongs to the short-chain dehydrogenases/reductases (SDR) family.</text>
</comment>
<sequence length="244" mass="26942">MTVDTSSLGSVRNFAMEYLAKHEGASLDMLYLNAGIGGGGHLSEDGFVKLTEDGIEVVFATNYVGHHLLYRLLEPLLLDSKMARVVQVSSAASFNSFKHGVATSLQELNSRDFDPKGMKHYGQSKLAQIVWAKELTRRLGGDSSVYVNACHPGAVNTMIWDKVGLSGLILAVLNFFRGVLMWTSEEGALTQLYLGVAIDRLSNEDVRGKYFHPQAREVVNPLALDTELQRNLWTFSEDLVADFL</sequence>
<dbReference type="AlphaFoldDB" id="A0A7S4D963"/>
<gene>
    <name evidence="4" type="ORF">HAKA00212_LOCUS15002</name>
</gene>
<evidence type="ECO:0000256" key="1">
    <source>
        <dbReference type="ARBA" id="ARBA00006484"/>
    </source>
</evidence>
<dbReference type="GO" id="GO:0016491">
    <property type="term" value="F:oxidoreductase activity"/>
    <property type="evidence" value="ECO:0007669"/>
    <property type="project" value="UniProtKB-KW"/>
</dbReference>
<dbReference type="SUPFAM" id="SSF51735">
    <property type="entry name" value="NAD(P)-binding Rossmann-fold domains"/>
    <property type="match status" value="1"/>
</dbReference>
<reference evidence="4" key="1">
    <citation type="submission" date="2021-01" db="EMBL/GenBank/DDBJ databases">
        <authorList>
            <person name="Corre E."/>
            <person name="Pelletier E."/>
            <person name="Niang G."/>
            <person name="Scheremetjew M."/>
            <person name="Finn R."/>
            <person name="Kale V."/>
            <person name="Holt S."/>
            <person name="Cochrane G."/>
            <person name="Meng A."/>
            <person name="Brown T."/>
            <person name="Cohen L."/>
        </authorList>
    </citation>
    <scope>NUCLEOTIDE SEQUENCE</scope>
    <source>
        <strain evidence="4">CCMP3107</strain>
    </source>
</reference>
<dbReference type="PANTHER" id="PTHR24320">
    <property type="entry name" value="RETINOL DEHYDROGENASE"/>
    <property type="match status" value="1"/>
</dbReference>
<dbReference type="Pfam" id="PF00106">
    <property type="entry name" value="adh_short"/>
    <property type="match status" value="1"/>
</dbReference>
<dbReference type="PRINTS" id="PR00081">
    <property type="entry name" value="GDHRDH"/>
</dbReference>
<proteinExistence type="inferred from homology"/>
<evidence type="ECO:0000313" key="4">
    <source>
        <dbReference type="EMBL" id="CAE0636242.1"/>
    </source>
</evidence>
<evidence type="ECO:0000256" key="3">
    <source>
        <dbReference type="ARBA" id="ARBA00023002"/>
    </source>
</evidence>
<keyword evidence="3" id="KW-0560">Oxidoreductase</keyword>